<evidence type="ECO:0000313" key="2">
    <source>
        <dbReference type="Proteomes" id="UP000654345"/>
    </source>
</evidence>
<accession>A0ABQ3UN24</accession>
<dbReference type="EMBL" id="BNJG01000001">
    <property type="protein sequence ID" value="GHO54161.1"/>
    <property type="molecule type" value="Genomic_DNA"/>
</dbReference>
<dbReference type="Proteomes" id="UP000654345">
    <property type="component" value="Unassembled WGS sequence"/>
</dbReference>
<proteinExistence type="predicted"/>
<keyword evidence="2" id="KW-1185">Reference proteome</keyword>
<reference evidence="1 2" key="1">
    <citation type="journal article" date="2021" name="Int. J. Syst. Evol. Microbiol.">
        <title>Reticulibacter mediterranei gen. nov., sp. nov., within the new family Reticulibacteraceae fam. nov., and Ktedonospora formicarum gen. nov., sp. nov., Ktedonobacter robiniae sp. nov., Dictyobacter formicarum sp. nov. and Dictyobacter arantiisoli sp. nov., belonging to the class Ktedonobacteria.</title>
        <authorList>
            <person name="Yabe S."/>
            <person name="Zheng Y."/>
            <person name="Wang C.M."/>
            <person name="Sakai Y."/>
            <person name="Abe K."/>
            <person name="Yokota A."/>
            <person name="Donadio S."/>
            <person name="Cavaletti L."/>
            <person name="Monciardini P."/>
        </authorList>
    </citation>
    <scope>NUCLEOTIDE SEQUENCE [LARGE SCALE GENOMIC DNA]</scope>
    <source>
        <strain evidence="1 2">SOSP1-30</strain>
    </source>
</reference>
<comment type="caution">
    <text evidence="1">The sequence shown here is derived from an EMBL/GenBank/DDBJ whole genome shotgun (WGS) entry which is preliminary data.</text>
</comment>
<gene>
    <name evidence="1" type="ORF">KSB_26360</name>
</gene>
<protein>
    <submittedName>
        <fullName evidence="1">Uncharacterized protein</fullName>
    </submittedName>
</protein>
<organism evidence="1 2">
    <name type="scientific">Ktedonobacter robiniae</name>
    <dbReference type="NCBI Taxonomy" id="2778365"/>
    <lineage>
        <taxon>Bacteria</taxon>
        <taxon>Bacillati</taxon>
        <taxon>Chloroflexota</taxon>
        <taxon>Ktedonobacteria</taxon>
        <taxon>Ktedonobacterales</taxon>
        <taxon>Ktedonobacteraceae</taxon>
        <taxon>Ktedonobacter</taxon>
    </lineage>
</organism>
<evidence type="ECO:0000313" key="1">
    <source>
        <dbReference type="EMBL" id="GHO54161.1"/>
    </source>
</evidence>
<name>A0ABQ3UN24_9CHLR</name>
<sequence length="100" mass="11829">MNARFEHEYVEHKRLENRVISYTTWEAPVHEAFPCHPQQIIFHTAPNRAVVLYNLPTYEEGVQRRTERILELQAQVQNGTYIVESMVVAECILRNETYLV</sequence>